<accession>R4YM47</accession>
<dbReference type="EMBL" id="FO203512">
    <property type="protein sequence ID" value="CCK75765.1"/>
    <property type="molecule type" value="Genomic_DNA"/>
</dbReference>
<dbReference type="STRING" id="698738.OLEAN_C15890"/>
<evidence type="ECO:0000313" key="2">
    <source>
        <dbReference type="EMBL" id="CCK75765.1"/>
    </source>
</evidence>
<evidence type="ECO:0000313" key="3">
    <source>
        <dbReference type="Proteomes" id="UP000032749"/>
    </source>
</evidence>
<gene>
    <name evidence="2" type="ORF">OLEAN_C15890</name>
</gene>
<dbReference type="KEGG" id="oai:OLEAN_C15890"/>
<proteinExistence type="predicted"/>
<keyword evidence="1" id="KW-1133">Transmembrane helix</keyword>
<evidence type="ECO:0008006" key="4">
    <source>
        <dbReference type="Google" id="ProtNLM"/>
    </source>
</evidence>
<dbReference type="OrthoDB" id="283083at2"/>
<feature type="transmembrane region" description="Helical" evidence="1">
    <location>
        <begin position="39"/>
        <end position="59"/>
    </location>
</feature>
<dbReference type="InterPro" id="IPR025489">
    <property type="entry name" value="DUF4381"/>
</dbReference>
<sequence length="181" mass="20530">MNIPTPNGNINGSPAPQVDLSQLKDIHLPNAISDWPIAFGWWTLLILIVLTIGAGLYFWRRYKAKNANKKAALQLLELTYIQFKSDQDSHNFLQHSNQVLKRFCLKQYPAAVSLSGSAWTDFLIRHSEKTFFNENLVHAMSQGIYQSNCQYDADELYKACSSWLKNNKIVALDATIGHSND</sequence>
<evidence type="ECO:0000256" key="1">
    <source>
        <dbReference type="SAM" id="Phobius"/>
    </source>
</evidence>
<protein>
    <recommendedName>
        <fullName evidence="4">DUF4381 domain-containing protein</fullName>
    </recommendedName>
</protein>
<keyword evidence="3" id="KW-1185">Reference proteome</keyword>
<dbReference type="HOGENOM" id="CLU_113195_0_0_6"/>
<keyword evidence="1" id="KW-0472">Membrane</keyword>
<keyword evidence="1" id="KW-0812">Transmembrane</keyword>
<name>R4YM47_OLEAN</name>
<reference evidence="2 3" key="1">
    <citation type="journal article" date="2013" name="Nat. Commun.">
        <title>Genome sequence and functional genomic analysis of the oil-degrading bacterium Oleispira antarctica.</title>
        <authorList>
            <person name="Kube M."/>
            <person name="Chernikova T.N."/>
            <person name="Al-Ramahi Y."/>
            <person name="Beloqui A."/>
            <person name="Lopez-Cortez N."/>
            <person name="Guazzaroni M.E."/>
            <person name="Heipieper H.J."/>
            <person name="Klages S."/>
            <person name="Kotsyurbenko O.R."/>
            <person name="Langer I."/>
            <person name="Nechitaylo T.Y."/>
            <person name="Lunsdorf H."/>
            <person name="Fernandez M."/>
            <person name="Juarez S."/>
            <person name="Ciordia S."/>
            <person name="Singer A."/>
            <person name="Kagan O."/>
            <person name="Egorova O."/>
            <person name="Petit P.A."/>
            <person name="Stogios P."/>
            <person name="Kim Y."/>
            <person name="Tchigvintsev A."/>
            <person name="Flick R."/>
            <person name="Denaro R."/>
            <person name="Genovese M."/>
            <person name="Albar J.P."/>
            <person name="Reva O.N."/>
            <person name="Martinez-Gomariz M."/>
            <person name="Tran H."/>
            <person name="Ferrer M."/>
            <person name="Savchenko A."/>
            <person name="Yakunin A.F."/>
            <person name="Yakimov M.M."/>
            <person name="Golyshina O.V."/>
            <person name="Reinhardt R."/>
            <person name="Golyshin P.N."/>
        </authorList>
    </citation>
    <scope>NUCLEOTIDE SEQUENCE [LARGE SCALE GENOMIC DNA]</scope>
</reference>
<dbReference type="AlphaFoldDB" id="R4YM47"/>
<organism evidence="2 3">
    <name type="scientific">Oleispira antarctica RB-8</name>
    <dbReference type="NCBI Taxonomy" id="698738"/>
    <lineage>
        <taxon>Bacteria</taxon>
        <taxon>Pseudomonadati</taxon>
        <taxon>Pseudomonadota</taxon>
        <taxon>Gammaproteobacteria</taxon>
        <taxon>Oceanospirillales</taxon>
        <taxon>Oceanospirillaceae</taxon>
        <taxon>Oleispira</taxon>
    </lineage>
</organism>
<dbReference type="Proteomes" id="UP000032749">
    <property type="component" value="Chromosome"/>
</dbReference>
<dbReference type="Pfam" id="PF14316">
    <property type="entry name" value="DUF4381"/>
    <property type="match status" value="1"/>
</dbReference>